<evidence type="ECO:0000313" key="6">
    <source>
        <dbReference type="EMBL" id="MEF7614224.1"/>
    </source>
</evidence>
<evidence type="ECO:0000256" key="4">
    <source>
        <dbReference type="SAM" id="MobiDB-lite"/>
    </source>
</evidence>
<proteinExistence type="predicted"/>
<dbReference type="InterPro" id="IPR036390">
    <property type="entry name" value="WH_DNA-bd_sf"/>
</dbReference>
<evidence type="ECO:0000256" key="3">
    <source>
        <dbReference type="ARBA" id="ARBA00023163"/>
    </source>
</evidence>
<feature type="region of interest" description="Disordered" evidence="4">
    <location>
        <begin position="246"/>
        <end position="287"/>
    </location>
</feature>
<dbReference type="GO" id="GO:0003677">
    <property type="term" value="F:DNA binding"/>
    <property type="evidence" value="ECO:0007669"/>
    <property type="project" value="UniProtKB-KW"/>
</dbReference>
<dbReference type="Gene3D" id="1.10.10.10">
    <property type="entry name" value="Winged helix-like DNA-binding domain superfamily/Winged helix DNA-binding domain"/>
    <property type="match status" value="1"/>
</dbReference>
<comment type="caution">
    <text evidence="6">The sequence shown here is derived from an EMBL/GenBank/DDBJ whole genome shotgun (WGS) entry which is preliminary data.</text>
</comment>
<keyword evidence="7" id="KW-1185">Reference proteome</keyword>
<reference evidence="6 7" key="1">
    <citation type="submission" date="2024-02" db="EMBL/GenBank/DDBJ databases">
        <title>Genome sequence of Aquincola sp. MAHUQ-54.</title>
        <authorList>
            <person name="Huq M.A."/>
        </authorList>
    </citation>
    <scope>NUCLEOTIDE SEQUENCE [LARGE SCALE GENOMIC DNA]</scope>
    <source>
        <strain evidence="6 7">MAHUQ-54</strain>
    </source>
</reference>
<dbReference type="PROSITE" id="PS50949">
    <property type="entry name" value="HTH_GNTR"/>
    <property type="match status" value="1"/>
</dbReference>
<gene>
    <name evidence="6" type="ORF">V4F39_09920</name>
</gene>
<dbReference type="GO" id="GO:0003700">
    <property type="term" value="F:DNA-binding transcription factor activity"/>
    <property type="evidence" value="ECO:0007669"/>
    <property type="project" value="InterPro"/>
</dbReference>
<dbReference type="Gene3D" id="1.20.120.530">
    <property type="entry name" value="GntR ligand-binding domain-like"/>
    <property type="match status" value="1"/>
</dbReference>
<dbReference type="Pfam" id="PF07729">
    <property type="entry name" value="FCD"/>
    <property type="match status" value="1"/>
</dbReference>
<dbReference type="SUPFAM" id="SSF46785">
    <property type="entry name" value="Winged helix' DNA-binding domain"/>
    <property type="match status" value="1"/>
</dbReference>
<evidence type="ECO:0000313" key="7">
    <source>
        <dbReference type="Proteomes" id="UP001336250"/>
    </source>
</evidence>
<dbReference type="PANTHER" id="PTHR43537">
    <property type="entry name" value="TRANSCRIPTIONAL REGULATOR, GNTR FAMILY"/>
    <property type="match status" value="1"/>
</dbReference>
<keyword evidence="3" id="KW-0804">Transcription</keyword>
<keyword evidence="1" id="KW-0805">Transcription regulation</keyword>
<keyword evidence="2" id="KW-0238">DNA-binding</keyword>
<evidence type="ECO:0000259" key="5">
    <source>
        <dbReference type="PROSITE" id="PS50949"/>
    </source>
</evidence>
<organism evidence="6 7">
    <name type="scientific">Aquincola agrisoli</name>
    <dbReference type="NCBI Taxonomy" id="3119538"/>
    <lineage>
        <taxon>Bacteria</taxon>
        <taxon>Pseudomonadati</taxon>
        <taxon>Pseudomonadota</taxon>
        <taxon>Betaproteobacteria</taxon>
        <taxon>Burkholderiales</taxon>
        <taxon>Sphaerotilaceae</taxon>
        <taxon>Aquincola</taxon>
    </lineage>
</organism>
<evidence type="ECO:0000256" key="1">
    <source>
        <dbReference type="ARBA" id="ARBA00023015"/>
    </source>
</evidence>
<dbReference type="PANTHER" id="PTHR43537:SF53">
    <property type="entry name" value="HTH-TYPE TRANSCRIPTIONAL REPRESSOR NANR"/>
    <property type="match status" value="1"/>
</dbReference>
<dbReference type="Pfam" id="PF00392">
    <property type="entry name" value="GntR"/>
    <property type="match status" value="1"/>
</dbReference>
<dbReference type="SMART" id="SM00345">
    <property type="entry name" value="HTH_GNTR"/>
    <property type="match status" value="1"/>
</dbReference>
<sequence>MSAAPDTAIRPEQIADRIVDAILARKLSPGQRLGEQPLADLFGVSRTLVREALARLAARGMVEVNSRRGWFVVQPSPDDAREAFEAREVIETGLLQALAAPLPAGAIGRLKHHLAQELAAIEKTEAEAAAADTGERSWLLGDFHVCLADCAGNSLLADILKDLTARTTLIATLYQSTHEARQSCAEHVQIVAALEAGNIPLAVQRMREHLGSVVYHLHAEATAEDDPLAQLRSALALHPAADAAADAAAPPAAARKPRPRRRLFTDLVAEPAAGAPTAFDPSHLQEP</sequence>
<dbReference type="RefSeq" id="WP_332289186.1">
    <property type="nucleotide sequence ID" value="NZ_JAZIBG010000023.1"/>
</dbReference>
<dbReference type="EMBL" id="JAZIBG010000023">
    <property type="protein sequence ID" value="MEF7614224.1"/>
    <property type="molecule type" value="Genomic_DNA"/>
</dbReference>
<dbReference type="PRINTS" id="PR00035">
    <property type="entry name" value="HTHGNTR"/>
</dbReference>
<feature type="domain" description="HTH gntR-type" evidence="5">
    <location>
        <begin position="8"/>
        <end position="75"/>
    </location>
</feature>
<name>A0AAW9QFP5_9BURK</name>
<dbReference type="InterPro" id="IPR036388">
    <property type="entry name" value="WH-like_DNA-bd_sf"/>
</dbReference>
<evidence type="ECO:0000256" key="2">
    <source>
        <dbReference type="ARBA" id="ARBA00023125"/>
    </source>
</evidence>
<dbReference type="AlphaFoldDB" id="A0AAW9QFP5"/>
<dbReference type="InterPro" id="IPR000524">
    <property type="entry name" value="Tscrpt_reg_HTH_GntR"/>
</dbReference>
<dbReference type="SUPFAM" id="SSF48008">
    <property type="entry name" value="GntR ligand-binding domain-like"/>
    <property type="match status" value="1"/>
</dbReference>
<protein>
    <submittedName>
        <fullName evidence="6">GntR family transcriptional regulator</fullName>
    </submittedName>
</protein>
<dbReference type="InterPro" id="IPR011711">
    <property type="entry name" value="GntR_C"/>
</dbReference>
<dbReference type="CDD" id="cd07377">
    <property type="entry name" value="WHTH_GntR"/>
    <property type="match status" value="1"/>
</dbReference>
<accession>A0AAW9QFP5</accession>
<dbReference type="Proteomes" id="UP001336250">
    <property type="component" value="Unassembled WGS sequence"/>
</dbReference>
<dbReference type="SMART" id="SM00895">
    <property type="entry name" value="FCD"/>
    <property type="match status" value="1"/>
</dbReference>
<dbReference type="InterPro" id="IPR008920">
    <property type="entry name" value="TF_FadR/GntR_C"/>
</dbReference>